<dbReference type="AlphaFoldDB" id="A0A9N9H188"/>
<dbReference type="GO" id="GO:0046983">
    <property type="term" value="F:protein dimerization activity"/>
    <property type="evidence" value="ECO:0007669"/>
    <property type="project" value="InterPro"/>
</dbReference>
<keyword evidence="4" id="KW-0862">Zinc</keyword>
<dbReference type="SUPFAM" id="SSF53098">
    <property type="entry name" value="Ribonuclease H-like"/>
    <property type="match status" value="1"/>
</dbReference>
<dbReference type="InterPro" id="IPR012337">
    <property type="entry name" value="RNaseH-like_sf"/>
</dbReference>
<dbReference type="Proteomes" id="UP000789706">
    <property type="component" value="Unassembled WGS sequence"/>
</dbReference>
<reference evidence="7" key="1">
    <citation type="submission" date="2021-06" db="EMBL/GenBank/DDBJ databases">
        <authorList>
            <person name="Kallberg Y."/>
            <person name="Tangrot J."/>
            <person name="Rosling A."/>
        </authorList>
    </citation>
    <scope>NUCLEOTIDE SEQUENCE</scope>
    <source>
        <strain evidence="7">AZ414A</strain>
    </source>
</reference>
<accession>A0A9N9H188</accession>
<evidence type="ECO:0000256" key="1">
    <source>
        <dbReference type="ARBA" id="ARBA00004123"/>
    </source>
</evidence>
<evidence type="ECO:0000313" key="8">
    <source>
        <dbReference type="Proteomes" id="UP000789706"/>
    </source>
</evidence>
<dbReference type="InterPro" id="IPR008906">
    <property type="entry name" value="HATC_C_dom"/>
</dbReference>
<dbReference type="InterPro" id="IPR052035">
    <property type="entry name" value="ZnF_BED_domain_contain"/>
</dbReference>
<dbReference type="GO" id="GO:0008270">
    <property type="term" value="F:zinc ion binding"/>
    <property type="evidence" value="ECO:0007669"/>
    <property type="project" value="UniProtKB-KW"/>
</dbReference>
<keyword evidence="5" id="KW-0539">Nucleus</keyword>
<dbReference type="OrthoDB" id="2449751at2759"/>
<feature type="domain" description="HAT C-terminal dimerisation" evidence="6">
    <location>
        <begin position="215"/>
        <end position="294"/>
    </location>
</feature>
<protein>
    <submittedName>
        <fullName evidence="7">8193_t:CDS:1</fullName>
    </submittedName>
</protein>
<keyword evidence="2" id="KW-0479">Metal-binding</keyword>
<evidence type="ECO:0000313" key="7">
    <source>
        <dbReference type="EMBL" id="CAG8649252.1"/>
    </source>
</evidence>
<dbReference type="EMBL" id="CAJVPK010006171">
    <property type="protein sequence ID" value="CAG8649252.1"/>
    <property type="molecule type" value="Genomic_DNA"/>
</dbReference>
<proteinExistence type="predicted"/>
<dbReference type="PANTHER" id="PTHR46481:SF10">
    <property type="entry name" value="ZINC FINGER BED DOMAIN-CONTAINING PROTEIN 39"/>
    <property type="match status" value="1"/>
</dbReference>
<name>A0A9N9H188_9GLOM</name>
<evidence type="ECO:0000259" key="6">
    <source>
        <dbReference type="Pfam" id="PF05699"/>
    </source>
</evidence>
<evidence type="ECO:0000256" key="4">
    <source>
        <dbReference type="ARBA" id="ARBA00022833"/>
    </source>
</evidence>
<dbReference type="GO" id="GO:0005634">
    <property type="term" value="C:nucleus"/>
    <property type="evidence" value="ECO:0007669"/>
    <property type="project" value="UniProtKB-SubCell"/>
</dbReference>
<feature type="non-terminal residue" evidence="7">
    <location>
        <position position="1"/>
    </location>
</feature>
<comment type="caution">
    <text evidence="7">The sequence shown here is derived from an EMBL/GenBank/DDBJ whole genome shotgun (WGS) entry which is preliminary data.</text>
</comment>
<sequence length="300" mass="34368">TRWNSSYLAWKRLIKIKNLIDILASTMLIDNDPSVRNDGKRLKNINLTENEWQEINKLIKVLEDFAEATEYLDDDSDDDSDNDSNIEIIDLTGPNTVFDDNVSYGDAPEDEPITEQSKLCTNLENCVKIALYQAMNHYWKVPQEHGMLAALLDPRFKELEFASDSLRIKTQEQLKDSYQNINLTNNEDQKAGLQPVSSNSLLARMFQNNVIHVDEVTSYLALPKVHPDDCPLLWWKNNKTRFPILSKLARKYLAISITSTPSERLFSEAGNIMTIKRTQMGSNTLENLVFCKKNWHLVGG</sequence>
<dbReference type="PANTHER" id="PTHR46481">
    <property type="entry name" value="ZINC FINGER BED DOMAIN-CONTAINING PROTEIN 4"/>
    <property type="match status" value="1"/>
</dbReference>
<feature type="non-terminal residue" evidence="7">
    <location>
        <position position="300"/>
    </location>
</feature>
<comment type="subcellular location">
    <subcellularLocation>
        <location evidence="1">Nucleus</location>
    </subcellularLocation>
</comment>
<dbReference type="Pfam" id="PF05699">
    <property type="entry name" value="Dimer_Tnp_hAT"/>
    <property type="match status" value="1"/>
</dbReference>
<keyword evidence="8" id="KW-1185">Reference proteome</keyword>
<organism evidence="7 8">
    <name type="scientific">Diversispora eburnea</name>
    <dbReference type="NCBI Taxonomy" id="1213867"/>
    <lineage>
        <taxon>Eukaryota</taxon>
        <taxon>Fungi</taxon>
        <taxon>Fungi incertae sedis</taxon>
        <taxon>Mucoromycota</taxon>
        <taxon>Glomeromycotina</taxon>
        <taxon>Glomeromycetes</taxon>
        <taxon>Diversisporales</taxon>
        <taxon>Diversisporaceae</taxon>
        <taxon>Diversispora</taxon>
    </lineage>
</organism>
<evidence type="ECO:0000256" key="5">
    <source>
        <dbReference type="ARBA" id="ARBA00023242"/>
    </source>
</evidence>
<evidence type="ECO:0000256" key="3">
    <source>
        <dbReference type="ARBA" id="ARBA00022771"/>
    </source>
</evidence>
<keyword evidence="3" id="KW-0863">Zinc-finger</keyword>
<gene>
    <name evidence="7" type="ORF">DEBURN_LOCUS11407</name>
</gene>
<evidence type="ECO:0000256" key="2">
    <source>
        <dbReference type="ARBA" id="ARBA00022723"/>
    </source>
</evidence>